<proteinExistence type="predicted"/>
<name>A0A6N4W7Z8_9MYCO</name>
<gene>
    <name evidence="1" type="ORF">MANY_15090</name>
</gene>
<dbReference type="Proteomes" id="UP000467249">
    <property type="component" value="Chromosome"/>
</dbReference>
<keyword evidence="2" id="KW-1185">Reference proteome</keyword>
<accession>A0A6N4W7Z8</accession>
<evidence type="ECO:0000313" key="1">
    <source>
        <dbReference type="EMBL" id="BBZ76172.1"/>
    </source>
</evidence>
<dbReference type="KEGG" id="many:MANY_15090"/>
<sequence length="71" mass="6944">MAADTPAMIPVMSAVVQLGGGSAAAGPAKTNEAGAATLNSTPVAPNAAAAARRTDLDDMEPPCCGVCWRSS</sequence>
<dbReference type="EMBL" id="AP022620">
    <property type="protein sequence ID" value="BBZ76172.1"/>
    <property type="molecule type" value="Genomic_DNA"/>
</dbReference>
<protein>
    <submittedName>
        <fullName evidence="1">Uncharacterized protein</fullName>
    </submittedName>
</protein>
<evidence type="ECO:0000313" key="2">
    <source>
        <dbReference type="Proteomes" id="UP000467249"/>
    </source>
</evidence>
<reference evidence="1 2" key="1">
    <citation type="journal article" date="2019" name="Emerg. Microbes Infect.">
        <title>Comprehensive subspecies identification of 175 nontuberculous mycobacteria species based on 7547 genomic profiles.</title>
        <authorList>
            <person name="Matsumoto Y."/>
            <person name="Kinjo T."/>
            <person name="Motooka D."/>
            <person name="Nabeya D."/>
            <person name="Jung N."/>
            <person name="Uechi K."/>
            <person name="Horii T."/>
            <person name="Iida T."/>
            <person name="Fujita J."/>
            <person name="Nakamura S."/>
        </authorList>
    </citation>
    <scope>NUCLEOTIDE SEQUENCE [LARGE SCALE GENOMIC DNA]</scope>
    <source>
        <strain evidence="1 2">JCM 30275</strain>
    </source>
</reference>
<organism evidence="1 2">
    <name type="scientific">Mycolicibacterium anyangense</name>
    <dbReference type="NCBI Taxonomy" id="1431246"/>
    <lineage>
        <taxon>Bacteria</taxon>
        <taxon>Bacillati</taxon>
        <taxon>Actinomycetota</taxon>
        <taxon>Actinomycetes</taxon>
        <taxon>Mycobacteriales</taxon>
        <taxon>Mycobacteriaceae</taxon>
        <taxon>Mycolicibacterium</taxon>
    </lineage>
</organism>
<dbReference type="AlphaFoldDB" id="A0A6N4W7Z8"/>